<dbReference type="Pfam" id="PF16805">
    <property type="entry name" value="Trans_coact"/>
    <property type="match status" value="1"/>
</dbReference>
<gene>
    <name evidence="1" type="ORF">UFOVP245_137</name>
</gene>
<dbReference type="Gene3D" id="1.10.10.2850">
    <property type="entry name" value="Phage late-transcription coactivator-like"/>
    <property type="match status" value="1"/>
</dbReference>
<dbReference type="InterPro" id="IPR031836">
    <property type="entry name" value="Trans_coact"/>
</dbReference>
<dbReference type="EMBL" id="LR798287">
    <property type="protein sequence ID" value="CAB5221367.1"/>
    <property type="molecule type" value="Genomic_DNA"/>
</dbReference>
<evidence type="ECO:0000313" key="1">
    <source>
        <dbReference type="EMBL" id="CAB5221367.1"/>
    </source>
</evidence>
<dbReference type="InterPro" id="IPR042071">
    <property type="entry name" value="Trans_coact_sf"/>
</dbReference>
<name>A0A6J7WUF0_9CAUD</name>
<sequence length="78" mass="8836">MKIVNIKSSSDFVIDIEKIVKDKNIGHFEAVMLYCEQNNIEPETAATLVKHNSVLKAKIQIEAENLNMVRKLSARLPI</sequence>
<accession>A0A6J7WUF0</accession>
<protein>
    <submittedName>
        <fullName evidence="1">Phage late-transcription coactivator</fullName>
    </submittedName>
</protein>
<reference evidence="1" key="1">
    <citation type="submission" date="2020-05" db="EMBL/GenBank/DDBJ databases">
        <authorList>
            <person name="Chiriac C."/>
            <person name="Salcher M."/>
            <person name="Ghai R."/>
            <person name="Kavagutti S V."/>
        </authorList>
    </citation>
    <scope>NUCLEOTIDE SEQUENCE</scope>
</reference>
<proteinExistence type="predicted"/>
<organism evidence="1">
    <name type="scientific">uncultured Caudovirales phage</name>
    <dbReference type="NCBI Taxonomy" id="2100421"/>
    <lineage>
        <taxon>Viruses</taxon>
        <taxon>Duplodnaviria</taxon>
        <taxon>Heunggongvirae</taxon>
        <taxon>Uroviricota</taxon>
        <taxon>Caudoviricetes</taxon>
        <taxon>Peduoviridae</taxon>
        <taxon>Maltschvirus</taxon>
        <taxon>Maltschvirus maltsch</taxon>
    </lineage>
</organism>